<evidence type="ECO:0000256" key="7">
    <source>
        <dbReference type="ARBA" id="ARBA00022692"/>
    </source>
</evidence>
<feature type="region of interest" description="Disordered" evidence="25">
    <location>
        <begin position="1"/>
        <end position="50"/>
    </location>
</feature>
<keyword evidence="9" id="KW-0256">Endoplasmic reticulum</keyword>
<dbReference type="OrthoDB" id="5835829at2759"/>
<sequence length="728" mass="81704">MGKTPGARGGGSGVAGGGEPIKGAEGKSCGKGGDNQRAEVKSRGSGEKNRGAMKPYASAFVLLWSAVGIARAAKIVVVPPIMFESHLYIFKTLASALHDQGHQTVFLLSEGREIPPSNHYRLQRYPGIFNSSTSDDFLQSKMRSIFSGRLTALELFDILDHYSKNCDMIVGNRNLLRALKQEKFDLLLVDPNEMCGFVIAHLLGVKYAVFSTGLWYPAEVGAPAPLSYVPEFNSLLTDHMNLFERIKNTVVYIISRFGVSFLVLPKYERIMQKHKVLPERSMYDLVHGSSLWMLCTDVALEFPRPTLPNVVYVGGILTKPASPLPECVIRDDHSCAAPDWFFLRKHQCVSVKEGSGQLLGNQFVFAEQLDEIRNCPSVLADENCDCRQRVLRLFPALAAASPRQQPWLIYFLQLLVWYIKVHVSWDSSRQVSEESGIGFLEAQEMLVLSAMLPQYPELHLTDLQAWVNGAHENGFVLVSFGAGVKYLSEDIANKLAHALGRLPQRVIWRFSGNKPRNLGNNTKLIEWLPQNDLLGHSNIKAFLSHGGLNSIFETMYHGVPVVGIPLFGDHYDTMTRVQAKGMGILLNWKTMTESELYEALVKVINDPSYRQRAQRLSEIHKDQPGHPVNRTVYWINYILRHNGAQHLRAAVYSISLFQYFLLDIALVLLVGAALLYYVLARMAKLICKQSKHLWSNDKHSAVNGHYQNGIPNGKYRRNGHIKHEKKVK</sequence>
<evidence type="ECO:0000256" key="9">
    <source>
        <dbReference type="ARBA" id="ARBA00022824"/>
    </source>
</evidence>
<keyword evidence="11" id="KW-0443">Lipid metabolism</keyword>
<evidence type="ECO:0000256" key="15">
    <source>
        <dbReference type="ARBA" id="ARBA00051292"/>
    </source>
</evidence>
<dbReference type="EC" id="2.4.1.47" evidence="20"/>
<dbReference type="GO" id="GO:0003851">
    <property type="term" value="F:N-acylsphingosine galactosyltransferase activity"/>
    <property type="evidence" value="ECO:0007669"/>
    <property type="project" value="UniProtKB-EC"/>
</dbReference>
<comment type="similarity">
    <text evidence="4">Belongs to the UDP-glycosyltransferase family.</text>
</comment>
<evidence type="ECO:0000256" key="8">
    <source>
        <dbReference type="ARBA" id="ARBA00022729"/>
    </source>
</evidence>
<keyword evidence="10 26" id="KW-1133">Transmembrane helix</keyword>
<evidence type="ECO:0000256" key="22">
    <source>
        <dbReference type="ARBA" id="ARBA00076860"/>
    </source>
</evidence>
<evidence type="ECO:0000256" key="10">
    <source>
        <dbReference type="ARBA" id="ARBA00022989"/>
    </source>
</evidence>
<dbReference type="PANTHER" id="PTHR48043">
    <property type="entry name" value="EG:EG0003.4 PROTEIN-RELATED"/>
    <property type="match status" value="1"/>
</dbReference>
<evidence type="ECO:0000256" key="4">
    <source>
        <dbReference type="ARBA" id="ARBA00009995"/>
    </source>
</evidence>
<comment type="catalytic activity">
    <reaction evidence="16">
        <text>N-(2-hydroxy-hexanoyl)-sphinganine + UDP-alpha-D-galactose = N-(2-hydroxyhexanoyl)-beta-D-galactosylsphinganine + UDP + H(+)</text>
        <dbReference type="Rhea" id="RHEA:43404"/>
        <dbReference type="ChEBI" id="CHEBI:15378"/>
        <dbReference type="ChEBI" id="CHEBI:58223"/>
        <dbReference type="ChEBI" id="CHEBI:66914"/>
        <dbReference type="ChEBI" id="CHEBI:83248"/>
        <dbReference type="ChEBI" id="CHEBI:83257"/>
    </reaction>
    <physiologicalReaction direction="left-to-right" evidence="16">
        <dbReference type="Rhea" id="RHEA:43405"/>
    </physiologicalReaction>
</comment>
<comment type="caution">
    <text evidence="27">The sequence shown here is derived from an EMBL/GenBank/DDBJ whole genome shotgun (WGS) entry which is preliminary data.</text>
</comment>
<evidence type="ECO:0000256" key="20">
    <source>
        <dbReference type="ARBA" id="ARBA00066508"/>
    </source>
</evidence>
<dbReference type="PANTHER" id="PTHR48043:SF54">
    <property type="entry name" value="2-HYDROXYACYLSPHINGOSINE 1-BETA-GALACTOSYLTRANSFERASE"/>
    <property type="match status" value="1"/>
</dbReference>
<dbReference type="EMBL" id="QRBI01000105">
    <property type="protein sequence ID" value="RMC13562.1"/>
    <property type="molecule type" value="Genomic_DNA"/>
</dbReference>
<feature type="compositionally biased region" description="Gly residues" evidence="25">
    <location>
        <begin position="7"/>
        <end position="20"/>
    </location>
</feature>
<evidence type="ECO:0000256" key="26">
    <source>
        <dbReference type="SAM" id="Phobius"/>
    </source>
</evidence>
<keyword evidence="7 26" id="KW-0812">Transmembrane</keyword>
<proteinExistence type="inferred from homology"/>
<dbReference type="CDD" id="cd03784">
    <property type="entry name" value="GT1_Gtf-like"/>
    <property type="match status" value="1"/>
</dbReference>
<dbReference type="InterPro" id="IPR035595">
    <property type="entry name" value="UDP_glycos_trans_CS"/>
</dbReference>
<feature type="region of interest" description="Disordered" evidence="25">
    <location>
        <begin position="705"/>
        <end position="728"/>
    </location>
</feature>
<dbReference type="Gene3D" id="3.40.50.2000">
    <property type="entry name" value="Glycogen Phosphorylase B"/>
    <property type="match status" value="2"/>
</dbReference>
<feature type="transmembrane region" description="Helical" evidence="26">
    <location>
        <begin position="656"/>
        <end position="679"/>
    </location>
</feature>
<keyword evidence="28" id="KW-1185">Reference proteome</keyword>
<dbReference type="GO" id="GO:0006682">
    <property type="term" value="P:galactosylceramide biosynthetic process"/>
    <property type="evidence" value="ECO:0007669"/>
    <property type="project" value="TreeGrafter"/>
</dbReference>
<dbReference type="PROSITE" id="PS00375">
    <property type="entry name" value="UDPGT"/>
    <property type="match status" value="1"/>
</dbReference>
<evidence type="ECO:0000256" key="14">
    <source>
        <dbReference type="ARBA" id="ARBA00050369"/>
    </source>
</evidence>
<evidence type="ECO:0000256" key="24">
    <source>
        <dbReference type="ARBA" id="ARBA00083467"/>
    </source>
</evidence>
<comment type="function">
    <text evidence="18">Catalyzes the transfer of galactose to ceramide, a key enzymatic step in the biosynthesis of galactocerebrosides, which are abundant sphingolipids of the myelin membrane of the central nervous system and peripheral nervous system. Galactosylates both hydroxy- and non-hydroxy fatty acid-containing ceramides and diglycerides.</text>
</comment>
<keyword evidence="6" id="KW-0808">Transferase</keyword>
<evidence type="ECO:0000256" key="5">
    <source>
        <dbReference type="ARBA" id="ARBA00022676"/>
    </source>
</evidence>
<evidence type="ECO:0000256" key="13">
    <source>
        <dbReference type="ARBA" id="ARBA00023180"/>
    </source>
</evidence>
<comment type="pathway">
    <text evidence="19">Sphingolipid metabolism; galactosylceramide biosynthesis.</text>
</comment>
<evidence type="ECO:0000313" key="27">
    <source>
        <dbReference type="EMBL" id="RMC13562.1"/>
    </source>
</evidence>
<evidence type="ECO:0000256" key="6">
    <source>
        <dbReference type="ARBA" id="ARBA00022679"/>
    </source>
</evidence>
<organism evidence="27 28">
    <name type="scientific">Hirundo rustica rustica</name>
    <dbReference type="NCBI Taxonomy" id="333673"/>
    <lineage>
        <taxon>Eukaryota</taxon>
        <taxon>Metazoa</taxon>
        <taxon>Chordata</taxon>
        <taxon>Craniata</taxon>
        <taxon>Vertebrata</taxon>
        <taxon>Euteleostomi</taxon>
        <taxon>Archelosauria</taxon>
        <taxon>Archosauria</taxon>
        <taxon>Dinosauria</taxon>
        <taxon>Saurischia</taxon>
        <taxon>Theropoda</taxon>
        <taxon>Coelurosauria</taxon>
        <taxon>Aves</taxon>
        <taxon>Neognathae</taxon>
        <taxon>Neoaves</taxon>
        <taxon>Telluraves</taxon>
        <taxon>Australaves</taxon>
        <taxon>Passeriformes</taxon>
        <taxon>Sylvioidea</taxon>
        <taxon>Hirundinidae</taxon>
        <taxon>Hirundo</taxon>
    </lineage>
</organism>
<comment type="pathway">
    <text evidence="3">Lipid metabolism.</text>
</comment>
<evidence type="ECO:0000313" key="28">
    <source>
        <dbReference type="Proteomes" id="UP000269221"/>
    </source>
</evidence>
<feature type="compositionally biased region" description="Basic and acidic residues" evidence="25">
    <location>
        <begin position="34"/>
        <end position="50"/>
    </location>
</feature>
<dbReference type="AlphaFoldDB" id="A0A3M0KJY8"/>
<dbReference type="GO" id="GO:0005783">
    <property type="term" value="C:endoplasmic reticulum"/>
    <property type="evidence" value="ECO:0007669"/>
    <property type="project" value="UniProtKB-SubCell"/>
</dbReference>
<name>A0A3M0KJY8_HIRRU</name>
<keyword evidence="5" id="KW-0328">Glycosyltransferase</keyword>
<evidence type="ECO:0000256" key="21">
    <source>
        <dbReference type="ARBA" id="ARBA00067345"/>
    </source>
</evidence>
<keyword evidence="13" id="KW-0325">Glycoprotein</keyword>
<dbReference type="Pfam" id="PF00201">
    <property type="entry name" value="UDPGT"/>
    <property type="match status" value="2"/>
</dbReference>
<evidence type="ECO:0000256" key="25">
    <source>
        <dbReference type="SAM" id="MobiDB-lite"/>
    </source>
</evidence>
<comment type="catalytic activity">
    <reaction evidence="14">
        <text>an N-acyl-sphingoid base + UDP-alpha-D-galactose = a D-galactosylceramide + UDP + H(+)</text>
        <dbReference type="Rhea" id="RHEA:48344"/>
        <dbReference type="ChEBI" id="CHEBI:15378"/>
        <dbReference type="ChEBI" id="CHEBI:36498"/>
        <dbReference type="ChEBI" id="CHEBI:58223"/>
        <dbReference type="ChEBI" id="CHEBI:66914"/>
        <dbReference type="ChEBI" id="CHEBI:83273"/>
    </reaction>
</comment>
<dbReference type="Proteomes" id="UP000269221">
    <property type="component" value="Unassembled WGS sequence"/>
</dbReference>
<accession>A0A3M0KJY8</accession>
<evidence type="ECO:0000256" key="19">
    <source>
        <dbReference type="ARBA" id="ARBA00060649"/>
    </source>
</evidence>
<comment type="subcellular location">
    <subcellularLocation>
        <location evidence="2">Endoplasmic reticulum</location>
    </subcellularLocation>
    <subcellularLocation>
        <location evidence="1">Membrane</location>
        <topology evidence="1">Single-pass membrane protein</topology>
    </subcellularLocation>
</comment>
<evidence type="ECO:0000256" key="18">
    <source>
        <dbReference type="ARBA" id="ARBA00058061"/>
    </source>
</evidence>
<dbReference type="FunFam" id="3.40.50.2000:FF:000001">
    <property type="entry name" value="UDP-glucuronosyltransferase"/>
    <property type="match status" value="1"/>
</dbReference>
<evidence type="ECO:0000256" key="1">
    <source>
        <dbReference type="ARBA" id="ARBA00004167"/>
    </source>
</evidence>
<dbReference type="GO" id="GO:0016020">
    <property type="term" value="C:membrane"/>
    <property type="evidence" value="ECO:0007669"/>
    <property type="project" value="UniProtKB-SubCell"/>
</dbReference>
<evidence type="ECO:0000256" key="3">
    <source>
        <dbReference type="ARBA" id="ARBA00005189"/>
    </source>
</evidence>
<feature type="compositionally biased region" description="Basic residues" evidence="25">
    <location>
        <begin position="714"/>
        <end position="728"/>
    </location>
</feature>
<comment type="catalytic activity">
    <reaction evidence="15">
        <text>N-(2-hydroxy-hexanoyl)-sphing-4-enine + UDP-alpha-D-galactose = N-(2-hydroxy-hexanoyl)-beta-D-galactosyl-sphing-4-enine + UDP + H(+)</text>
        <dbReference type="Rhea" id="RHEA:43400"/>
        <dbReference type="ChEBI" id="CHEBI:15378"/>
        <dbReference type="ChEBI" id="CHEBI:58223"/>
        <dbReference type="ChEBI" id="CHEBI:66914"/>
        <dbReference type="ChEBI" id="CHEBI:83244"/>
        <dbReference type="ChEBI" id="CHEBI:83246"/>
    </reaction>
    <physiologicalReaction direction="left-to-right" evidence="15">
        <dbReference type="Rhea" id="RHEA:43401"/>
    </physiologicalReaction>
</comment>
<dbReference type="STRING" id="333673.A0A3M0KJY8"/>
<protein>
    <recommendedName>
        <fullName evidence="21">2-hydroxyacylsphingosine 1-beta-galactosyltransferase</fullName>
        <ecNumber evidence="20">2.4.1.47</ecNumber>
    </recommendedName>
    <alternativeName>
        <fullName evidence="23">Ceramide UDP-galactosyltransferase</fullName>
    </alternativeName>
    <alternativeName>
        <fullName evidence="22">Cerebroside synthase</fullName>
    </alternativeName>
    <alternativeName>
        <fullName evidence="24">UDP-galactose-ceramide galactosyltransferase</fullName>
    </alternativeName>
</protein>
<evidence type="ECO:0000256" key="23">
    <source>
        <dbReference type="ARBA" id="ARBA00081606"/>
    </source>
</evidence>
<comment type="catalytic activity">
    <reaction evidence="17">
        <text>an N-acylsphing-4-enine + UDP-alpha-D-galactose = a beta-D-galactosyl-(1&lt;-&gt;1')-N-acylsphing-4-enine + UDP + H(+)</text>
        <dbReference type="Rhea" id="RHEA:13093"/>
        <dbReference type="ChEBI" id="CHEBI:15378"/>
        <dbReference type="ChEBI" id="CHEBI:18390"/>
        <dbReference type="ChEBI" id="CHEBI:52639"/>
        <dbReference type="ChEBI" id="CHEBI:58223"/>
        <dbReference type="ChEBI" id="CHEBI:66914"/>
        <dbReference type="EC" id="2.4.1.47"/>
    </reaction>
    <physiologicalReaction direction="left-to-right" evidence="17">
        <dbReference type="Rhea" id="RHEA:13094"/>
    </physiologicalReaction>
</comment>
<evidence type="ECO:0000256" key="17">
    <source>
        <dbReference type="ARBA" id="ARBA00052911"/>
    </source>
</evidence>
<keyword evidence="8" id="KW-0732">Signal</keyword>
<evidence type="ECO:0000256" key="2">
    <source>
        <dbReference type="ARBA" id="ARBA00004240"/>
    </source>
</evidence>
<evidence type="ECO:0000256" key="12">
    <source>
        <dbReference type="ARBA" id="ARBA00023136"/>
    </source>
</evidence>
<dbReference type="GO" id="GO:0007399">
    <property type="term" value="P:nervous system development"/>
    <property type="evidence" value="ECO:0007669"/>
    <property type="project" value="UniProtKB-ARBA"/>
</dbReference>
<dbReference type="InterPro" id="IPR002213">
    <property type="entry name" value="UDP_glucos_trans"/>
</dbReference>
<evidence type="ECO:0000256" key="16">
    <source>
        <dbReference type="ARBA" id="ARBA00052149"/>
    </source>
</evidence>
<keyword evidence="12 26" id="KW-0472">Membrane</keyword>
<dbReference type="FunFam" id="3.40.50.2000:FF:000033">
    <property type="entry name" value="2-hydroxyacylsphingosine 1-beta-galactosyltransferase"/>
    <property type="match status" value="1"/>
</dbReference>
<gene>
    <name evidence="27" type="ORF">DUI87_08638</name>
</gene>
<dbReference type="SUPFAM" id="SSF53756">
    <property type="entry name" value="UDP-Glycosyltransferase/glycogen phosphorylase"/>
    <property type="match status" value="2"/>
</dbReference>
<reference evidence="27 28" key="1">
    <citation type="submission" date="2018-07" db="EMBL/GenBank/DDBJ databases">
        <title>A high quality draft genome assembly of the barn swallow (H. rustica rustica).</title>
        <authorList>
            <person name="Formenti G."/>
            <person name="Chiara M."/>
            <person name="Poveda L."/>
            <person name="Francoijs K.-J."/>
            <person name="Bonisoli-Alquati A."/>
            <person name="Canova L."/>
            <person name="Gianfranceschi L."/>
            <person name="Horner D.S."/>
            <person name="Saino N."/>
        </authorList>
    </citation>
    <scope>NUCLEOTIDE SEQUENCE [LARGE SCALE GENOMIC DNA]</scope>
    <source>
        <strain evidence="27">Chelidonia</strain>
        <tissue evidence="27">Blood</tissue>
    </source>
</reference>
<dbReference type="InterPro" id="IPR050271">
    <property type="entry name" value="UDP-glycosyltransferase"/>
</dbReference>
<evidence type="ECO:0000256" key="11">
    <source>
        <dbReference type="ARBA" id="ARBA00023098"/>
    </source>
</evidence>